<reference evidence="1 2" key="1">
    <citation type="submission" date="2020-04" db="EMBL/GenBank/DDBJ databases">
        <title>Perkinsus olseni comparative genomics.</title>
        <authorList>
            <person name="Bogema D.R."/>
        </authorList>
    </citation>
    <scope>NUCLEOTIDE SEQUENCE [LARGE SCALE GENOMIC DNA]</scope>
    <source>
        <strain evidence="1">ATCC PRA-205</strain>
    </source>
</reference>
<proteinExistence type="predicted"/>
<sequence>DFLINLRSLNLEDNLLTAAGCAELFSTLPHCPALEELAMSSNSVERSLINLADSLPNLIKLVWLALSDCSLDYDHGFAQLVDRLLDSTSLRAIHLADNRGIGSGGVQELLQRLAHSRIEDSLFIDMRNCCEVGSDPAAELGIETTSGRTVKIGGSVVLV</sequence>
<dbReference type="InterPro" id="IPR032675">
    <property type="entry name" value="LRR_dom_sf"/>
</dbReference>
<dbReference type="SUPFAM" id="SSF52047">
    <property type="entry name" value="RNI-like"/>
    <property type="match status" value="1"/>
</dbReference>
<dbReference type="EMBL" id="JABANM010020284">
    <property type="protein sequence ID" value="KAF4723092.1"/>
    <property type="molecule type" value="Genomic_DNA"/>
</dbReference>
<dbReference type="PANTHER" id="PTHR24113:SF15">
    <property type="entry name" value="NACHT DOMAIN-CONTAINING PROTEIN"/>
    <property type="match status" value="1"/>
</dbReference>
<dbReference type="SMART" id="SM00368">
    <property type="entry name" value="LRR_RI"/>
    <property type="match status" value="2"/>
</dbReference>
<dbReference type="PANTHER" id="PTHR24113">
    <property type="entry name" value="RAN GTPASE-ACTIVATING PROTEIN 1"/>
    <property type="match status" value="1"/>
</dbReference>
<evidence type="ECO:0000313" key="2">
    <source>
        <dbReference type="Proteomes" id="UP000574390"/>
    </source>
</evidence>
<accession>A0A7J6RSB4</accession>
<dbReference type="GO" id="GO:0005634">
    <property type="term" value="C:nucleus"/>
    <property type="evidence" value="ECO:0007669"/>
    <property type="project" value="TreeGrafter"/>
</dbReference>
<dbReference type="GO" id="GO:0005096">
    <property type="term" value="F:GTPase activator activity"/>
    <property type="evidence" value="ECO:0007669"/>
    <property type="project" value="InterPro"/>
</dbReference>
<dbReference type="Pfam" id="PF13516">
    <property type="entry name" value="LRR_6"/>
    <property type="match status" value="1"/>
</dbReference>
<dbReference type="GO" id="GO:0031267">
    <property type="term" value="F:small GTPase binding"/>
    <property type="evidence" value="ECO:0007669"/>
    <property type="project" value="TreeGrafter"/>
</dbReference>
<dbReference type="GO" id="GO:0006913">
    <property type="term" value="P:nucleocytoplasmic transport"/>
    <property type="evidence" value="ECO:0007669"/>
    <property type="project" value="TreeGrafter"/>
</dbReference>
<feature type="non-terminal residue" evidence="1">
    <location>
        <position position="1"/>
    </location>
</feature>
<dbReference type="InterPro" id="IPR001611">
    <property type="entry name" value="Leu-rich_rpt"/>
</dbReference>
<dbReference type="Proteomes" id="UP000574390">
    <property type="component" value="Unassembled WGS sequence"/>
</dbReference>
<evidence type="ECO:0000313" key="1">
    <source>
        <dbReference type="EMBL" id="KAF4723092.1"/>
    </source>
</evidence>
<dbReference type="InterPro" id="IPR027038">
    <property type="entry name" value="RanGap"/>
</dbReference>
<protein>
    <submittedName>
        <fullName evidence="1">Uncharacterized protein</fullName>
    </submittedName>
</protein>
<comment type="caution">
    <text evidence="1">The sequence shown here is derived from an EMBL/GenBank/DDBJ whole genome shotgun (WGS) entry which is preliminary data.</text>
</comment>
<dbReference type="AlphaFoldDB" id="A0A7J6RSB4"/>
<gene>
    <name evidence="1" type="ORF">FOZ62_007529</name>
</gene>
<dbReference type="Gene3D" id="3.80.10.10">
    <property type="entry name" value="Ribonuclease Inhibitor"/>
    <property type="match status" value="1"/>
</dbReference>
<dbReference type="GO" id="GO:0048471">
    <property type="term" value="C:perinuclear region of cytoplasm"/>
    <property type="evidence" value="ECO:0007669"/>
    <property type="project" value="TreeGrafter"/>
</dbReference>
<organism evidence="1 2">
    <name type="scientific">Perkinsus olseni</name>
    <name type="common">Perkinsus atlanticus</name>
    <dbReference type="NCBI Taxonomy" id="32597"/>
    <lineage>
        <taxon>Eukaryota</taxon>
        <taxon>Sar</taxon>
        <taxon>Alveolata</taxon>
        <taxon>Perkinsozoa</taxon>
        <taxon>Perkinsea</taxon>
        <taxon>Perkinsida</taxon>
        <taxon>Perkinsidae</taxon>
        <taxon>Perkinsus</taxon>
    </lineage>
</organism>
<dbReference type="GO" id="GO:0005829">
    <property type="term" value="C:cytosol"/>
    <property type="evidence" value="ECO:0007669"/>
    <property type="project" value="TreeGrafter"/>
</dbReference>
<name>A0A7J6RSB4_PEROL</name>